<evidence type="ECO:0000313" key="3">
    <source>
        <dbReference type="Proteomes" id="UP000030595"/>
    </source>
</evidence>
<dbReference type="Proteomes" id="UP000030595">
    <property type="component" value="Unassembled WGS sequence"/>
</dbReference>
<evidence type="ECO:0000313" key="2">
    <source>
        <dbReference type="EMBL" id="KGR89434.1"/>
    </source>
</evidence>
<dbReference type="OrthoDB" id="235784at2"/>
<dbReference type="SUPFAM" id="SSF56281">
    <property type="entry name" value="Metallo-hydrolase/oxidoreductase"/>
    <property type="match status" value="1"/>
</dbReference>
<proteinExistence type="predicted"/>
<dbReference type="AlphaFoldDB" id="A0A0A3IXD6"/>
<name>A0A0A3IXD6_9BACL</name>
<dbReference type="eggNOG" id="COG0491">
    <property type="taxonomic scope" value="Bacteria"/>
</dbReference>
<dbReference type="GO" id="GO:0044550">
    <property type="term" value="P:secondary metabolite biosynthetic process"/>
    <property type="evidence" value="ECO:0007669"/>
    <property type="project" value="TreeGrafter"/>
</dbReference>
<evidence type="ECO:0000259" key="1">
    <source>
        <dbReference type="SMART" id="SM00849"/>
    </source>
</evidence>
<dbReference type="InterPro" id="IPR001279">
    <property type="entry name" value="Metallo-B-lactamas"/>
</dbReference>
<dbReference type="InterPro" id="IPR050662">
    <property type="entry name" value="Sec-metab_biosynth-thioest"/>
</dbReference>
<dbReference type="InterPro" id="IPR036866">
    <property type="entry name" value="RibonucZ/Hydroxyglut_hydro"/>
</dbReference>
<dbReference type="PANTHER" id="PTHR23131">
    <property type="entry name" value="ENDORIBONUCLEASE LACTB2"/>
    <property type="match status" value="1"/>
</dbReference>
<protein>
    <submittedName>
        <fullName evidence="2">Beta-lactamase</fullName>
    </submittedName>
</protein>
<dbReference type="Gene3D" id="3.60.15.10">
    <property type="entry name" value="Ribonuclease Z/Hydroxyacylglutathione hydrolase-like"/>
    <property type="match status" value="1"/>
</dbReference>
<reference evidence="2 3" key="1">
    <citation type="submission" date="2014-02" db="EMBL/GenBank/DDBJ databases">
        <title>Draft genome sequence of Lysinibacillus massiliensis CCUG 49529.</title>
        <authorList>
            <person name="Zhang F."/>
            <person name="Wang G."/>
            <person name="Zhang L."/>
        </authorList>
    </citation>
    <scope>NUCLEOTIDE SEQUENCE [LARGE SCALE GENOMIC DNA]</scope>
    <source>
        <strain evidence="2 3">CCUG 49529</strain>
    </source>
</reference>
<accession>A0A0A3IXD6</accession>
<dbReference type="RefSeq" id="WP_036179233.1">
    <property type="nucleotide sequence ID" value="NZ_AVCZ01000046.1"/>
</dbReference>
<dbReference type="EMBL" id="JPVQ01000046">
    <property type="protein sequence ID" value="KGR89434.1"/>
    <property type="molecule type" value="Genomic_DNA"/>
</dbReference>
<sequence>MFFKKKAVTGEKNGVSYINGEVGWHNFSLNVYSYLIDGILIDTGAYSLHKYFKAFIDEADFDQVMITHHHEDHTGNAAYIEKTKKVPIFLNNHSIDYCTKRANYPLYRKVFWGNRKPFQAEAMPDTFKSRTATWDVIDTPGHAFDHKAFLNRDTGQLFTGDLFVIERTKVILTEESIPTIIQSLEKVLTYDFQEVFCQHAGYVSDGREKLTRKREYLLSIQHDVVTMYQQGYTIYEICQKLFPKKYPIIKLSRGEWDSKNIVTSILSENELA</sequence>
<dbReference type="Pfam" id="PF00753">
    <property type="entry name" value="Lactamase_B"/>
    <property type="match status" value="1"/>
</dbReference>
<organism evidence="2 3">
    <name type="scientific">Ureibacillus massiliensis 4400831 = CIP 108448 = CCUG 49529</name>
    <dbReference type="NCBI Taxonomy" id="1211035"/>
    <lineage>
        <taxon>Bacteria</taxon>
        <taxon>Bacillati</taxon>
        <taxon>Bacillota</taxon>
        <taxon>Bacilli</taxon>
        <taxon>Bacillales</taxon>
        <taxon>Caryophanaceae</taxon>
        <taxon>Ureibacillus</taxon>
    </lineage>
</organism>
<comment type="caution">
    <text evidence="2">The sequence shown here is derived from an EMBL/GenBank/DDBJ whole genome shotgun (WGS) entry which is preliminary data.</text>
</comment>
<gene>
    <name evidence="2" type="ORF">CD30_16930</name>
</gene>
<dbReference type="PANTHER" id="PTHR23131:SF0">
    <property type="entry name" value="ENDORIBONUCLEASE LACTB2"/>
    <property type="match status" value="1"/>
</dbReference>
<dbReference type="SMART" id="SM00849">
    <property type="entry name" value="Lactamase_B"/>
    <property type="match status" value="1"/>
</dbReference>
<feature type="domain" description="Metallo-beta-lactamase" evidence="1">
    <location>
        <begin position="30"/>
        <end position="199"/>
    </location>
</feature>
<keyword evidence="3" id="KW-1185">Reference proteome</keyword>